<dbReference type="InterPro" id="IPR000683">
    <property type="entry name" value="Gfo/Idh/MocA-like_OxRdtase_N"/>
</dbReference>
<evidence type="ECO:0000313" key="2">
    <source>
        <dbReference type="EMBL" id="SDQ44339.1"/>
    </source>
</evidence>
<accession>A0A1H1AXF4</accession>
<dbReference type="GO" id="GO:0000166">
    <property type="term" value="F:nucleotide binding"/>
    <property type="evidence" value="ECO:0007669"/>
    <property type="project" value="InterPro"/>
</dbReference>
<dbReference type="OrthoDB" id="9008185at2"/>
<dbReference type="AlphaFoldDB" id="A0A1H1AXF4"/>
<organism evidence="2 3">
    <name type="scientific">Streptococcus equinus</name>
    <name type="common">Streptococcus bovis</name>
    <dbReference type="NCBI Taxonomy" id="1335"/>
    <lineage>
        <taxon>Bacteria</taxon>
        <taxon>Bacillati</taxon>
        <taxon>Bacillota</taxon>
        <taxon>Bacilli</taxon>
        <taxon>Lactobacillales</taxon>
        <taxon>Streptococcaceae</taxon>
        <taxon>Streptococcus</taxon>
    </lineage>
</organism>
<evidence type="ECO:0000259" key="1">
    <source>
        <dbReference type="Pfam" id="PF01408"/>
    </source>
</evidence>
<dbReference type="Proteomes" id="UP000182870">
    <property type="component" value="Unassembled WGS sequence"/>
</dbReference>
<sequence length="555" mass="64959">MNIVLFGVGPHAKRIYLKYIQKVDFIDKVLIVDLKHRRKAIEEVVNKFDFDYELLLFDSVIRDDEVLSDVNRMLLLQKISDYDINHAIISTEPKSHMMYIDFCLEVGLSIMCDKPITASIGSNTEFGSQKLLDDYYKIVKKYRQSNSKRFDVMAQRRGHEGFHKAFDIVNEVVCKYKVPITKLRIMHGDGNWPMPNEVILRDNHPYKYGYGKLLHSGYHFVDLISIFLRANKNAGLNFDSRELKVSDYLTSDFMAYFNGDFYNRLGKEFKNKERKEIFESLDVLDKFGELDVSAIVDYKDKNGRILTQAVLDMSQSSYSRRAWFEEPKDTYKGNGRIRHEYVEIDVGPLLNVKIMSFQSKEISEEKEMINSIGSLDHFEIDVFRNDKLIGGKPFERILTETRNKDDHYIGQNEQARFDILDRFFNNEPSDATLEDQEETIILLSEFYKSMSKRFSTKNSLYDVEIHVKNGNKLLKVGKKHEAQYPNGEILNYESIETAIKRILKTDLNIEISNPQKIDFKIENGRLTYIYDAEVSCPKTLNILNKKYDWAIWEEN</sequence>
<reference evidence="2 3" key="1">
    <citation type="submission" date="2016-10" db="EMBL/GenBank/DDBJ databases">
        <authorList>
            <person name="de Groot N.N."/>
        </authorList>
    </citation>
    <scope>NUCLEOTIDE SEQUENCE [LARGE SCALE GENOMIC DNA]</scope>
    <source>
        <strain evidence="2 3">Sb05</strain>
    </source>
</reference>
<dbReference type="EMBL" id="FNKE01000002">
    <property type="protein sequence ID" value="SDQ44339.1"/>
    <property type="molecule type" value="Genomic_DNA"/>
</dbReference>
<name>A0A1H1AXF4_STREI</name>
<protein>
    <submittedName>
        <fullName evidence="2">Oxidoreductase family, NAD-binding Rossmann fold</fullName>
    </submittedName>
</protein>
<proteinExistence type="predicted"/>
<dbReference type="Pfam" id="PF01408">
    <property type="entry name" value="GFO_IDH_MocA"/>
    <property type="match status" value="1"/>
</dbReference>
<dbReference type="SUPFAM" id="SSF51735">
    <property type="entry name" value="NAD(P)-binding Rossmann-fold domains"/>
    <property type="match status" value="1"/>
</dbReference>
<feature type="domain" description="Gfo/Idh/MocA-like oxidoreductase N-terminal" evidence="1">
    <location>
        <begin position="2"/>
        <end position="121"/>
    </location>
</feature>
<gene>
    <name evidence="2" type="ORF">SAMN05216392_1731</name>
</gene>
<dbReference type="Gene3D" id="3.40.50.720">
    <property type="entry name" value="NAD(P)-binding Rossmann-like Domain"/>
    <property type="match status" value="1"/>
</dbReference>
<dbReference type="RefSeq" id="WP_074561263.1">
    <property type="nucleotide sequence ID" value="NZ_FNKE01000002.1"/>
</dbReference>
<evidence type="ECO:0000313" key="3">
    <source>
        <dbReference type="Proteomes" id="UP000182870"/>
    </source>
</evidence>
<dbReference type="InterPro" id="IPR036291">
    <property type="entry name" value="NAD(P)-bd_dom_sf"/>
</dbReference>